<dbReference type="AlphaFoldDB" id="A0A8J7LTR6"/>
<evidence type="ECO:0000256" key="4">
    <source>
        <dbReference type="ARBA" id="ARBA00023098"/>
    </source>
</evidence>
<keyword evidence="3" id="KW-0808">Transferase</keyword>
<evidence type="ECO:0000256" key="3">
    <source>
        <dbReference type="ARBA" id="ARBA00022679"/>
    </source>
</evidence>
<dbReference type="Proteomes" id="UP000640583">
    <property type="component" value="Unassembled WGS sequence"/>
</dbReference>
<keyword evidence="5" id="KW-0012">Acyltransferase</keyword>
<comment type="caution">
    <text evidence="11">The sequence shown here is derived from an EMBL/GenBank/DDBJ whole genome shotgun (WGS) entry which is preliminary data.</text>
</comment>
<evidence type="ECO:0000256" key="2">
    <source>
        <dbReference type="ARBA" id="ARBA00022516"/>
    </source>
</evidence>
<evidence type="ECO:0000256" key="5">
    <source>
        <dbReference type="ARBA" id="ARBA00023315"/>
    </source>
</evidence>
<gene>
    <name evidence="11" type="ORF">H1D41_00525</name>
</gene>
<dbReference type="GO" id="GO:0043810">
    <property type="term" value="F:ornithine-acyl [acyl carrier protein] N-acyltransferase activity"/>
    <property type="evidence" value="ECO:0007669"/>
    <property type="project" value="UniProtKB-EC"/>
</dbReference>
<keyword evidence="12" id="KW-1185">Reference proteome</keyword>
<evidence type="ECO:0000256" key="9">
    <source>
        <dbReference type="ARBA" id="ARBA00045724"/>
    </source>
</evidence>
<accession>A0A8J7LTR6</accession>
<organism evidence="11 12">
    <name type="scientific">Halocynthiibacter styelae</name>
    <dbReference type="NCBI Taxonomy" id="2761955"/>
    <lineage>
        <taxon>Bacteria</taxon>
        <taxon>Pseudomonadati</taxon>
        <taxon>Pseudomonadota</taxon>
        <taxon>Alphaproteobacteria</taxon>
        <taxon>Rhodobacterales</taxon>
        <taxon>Paracoccaceae</taxon>
        <taxon>Halocynthiibacter</taxon>
    </lineage>
</organism>
<dbReference type="Gene3D" id="3.40.630.30">
    <property type="match status" value="1"/>
</dbReference>
<dbReference type="PANTHER" id="PTHR37323:SF1">
    <property type="entry name" value="L-ORNITHINE N(ALPHA)-ACYLTRANSFERASE"/>
    <property type="match status" value="1"/>
</dbReference>
<dbReference type="InterPro" id="IPR016181">
    <property type="entry name" value="Acyl_CoA_acyltransferase"/>
</dbReference>
<evidence type="ECO:0000256" key="7">
    <source>
        <dbReference type="ARBA" id="ARBA00039058"/>
    </source>
</evidence>
<comment type="catalytic activity">
    <reaction evidence="10">
        <text>a (3R)-hydroxyacyl-[ACP] + L-ornithine = a lyso-ornithine lipid + holo-[ACP] + H(+)</text>
        <dbReference type="Rhea" id="RHEA:20633"/>
        <dbReference type="Rhea" id="RHEA-COMP:9685"/>
        <dbReference type="Rhea" id="RHEA-COMP:9945"/>
        <dbReference type="ChEBI" id="CHEBI:15378"/>
        <dbReference type="ChEBI" id="CHEBI:46911"/>
        <dbReference type="ChEBI" id="CHEBI:64479"/>
        <dbReference type="ChEBI" id="CHEBI:78827"/>
        <dbReference type="ChEBI" id="CHEBI:138482"/>
        <dbReference type="EC" id="2.3.2.30"/>
    </reaction>
    <physiologicalReaction direction="left-to-right" evidence="10">
        <dbReference type="Rhea" id="RHEA:20634"/>
    </physiologicalReaction>
</comment>
<dbReference type="Pfam" id="PF13444">
    <property type="entry name" value="Acetyltransf_5"/>
    <property type="match status" value="1"/>
</dbReference>
<proteinExistence type="inferred from homology"/>
<evidence type="ECO:0000313" key="11">
    <source>
        <dbReference type="EMBL" id="MBI1492112.1"/>
    </source>
</evidence>
<keyword evidence="2" id="KW-0444">Lipid biosynthesis</keyword>
<evidence type="ECO:0000313" key="12">
    <source>
        <dbReference type="Proteomes" id="UP000640583"/>
    </source>
</evidence>
<dbReference type="RefSeq" id="WP_228847073.1">
    <property type="nucleotide sequence ID" value="NZ_JADCKQ010000001.1"/>
</dbReference>
<comment type="function">
    <text evidence="9">Catalyzes the first step in the biosynthesis of ornithine lipids, which are phosphorus-free membrane lipids. Catalyzes the 3-hydroxyacyl-acyl carrier protein-dependent acylation of ornithine to form lyso-ornithine lipid (LOL).</text>
</comment>
<name>A0A8J7LTR6_9RHOB</name>
<sequence length="242" mass="27484">MLRLNKGRYIAREGRSLADVQAAQALRQRCFRDDAPDADHFDDICTHILIEERTSGDLVCCFRMLPIRNGSEINLSYSAQYYELSGLSGFDGPMIEMGRFCIDPAWTDPDILRVAWGAMTRYVDENGVEMLFGCSSFQGTEAAEYYDSFALLRDRHLAPKRFLPRVKAPGVFRFAERLRRKPDAKRAMKTMPPLLRTYLVMGGWVSDHAVVDPDMNTLHVFTGLEIRAIPPARARLLRMGAT</sequence>
<dbReference type="EMBL" id="JADCKQ010000001">
    <property type="protein sequence ID" value="MBI1492112.1"/>
    <property type="molecule type" value="Genomic_DNA"/>
</dbReference>
<dbReference type="GO" id="GO:0006629">
    <property type="term" value="P:lipid metabolic process"/>
    <property type="evidence" value="ECO:0007669"/>
    <property type="project" value="UniProtKB-KW"/>
</dbReference>
<protein>
    <recommendedName>
        <fullName evidence="8">L-ornithine N(alpha)-acyltransferase</fullName>
        <ecNumber evidence="7">2.3.2.30</ecNumber>
    </recommendedName>
</protein>
<reference evidence="11" key="1">
    <citation type="submission" date="2020-10" db="EMBL/GenBank/DDBJ databases">
        <title>Paenihalocynthiibacter styelae gen. nov., sp. nov., isolated from stalked sea squirt Styela clava.</title>
        <authorList>
            <person name="Kim Y.-O."/>
            <person name="Yoon J.-H."/>
        </authorList>
    </citation>
    <scope>NUCLEOTIDE SEQUENCE</scope>
    <source>
        <strain evidence="11">MYP1-1</strain>
    </source>
</reference>
<evidence type="ECO:0000256" key="6">
    <source>
        <dbReference type="ARBA" id="ARBA00038095"/>
    </source>
</evidence>
<evidence type="ECO:0000256" key="1">
    <source>
        <dbReference type="ARBA" id="ARBA00005189"/>
    </source>
</evidence>
<comment type="similarity">
    <text evidence="6">Belongs to the acetyltransferase family. OlsB subfamily.</text>
</comment>
<dbReference type="PANTHER" id="PTHR37323">
    <property type="entry name" value="GCN5-RELATED N-ACETYLTRANSFERASE"/>
    <property type="match status" value="1"/>
</dbReference>
<evidence type="ECO:0000256" key="10">
    <source>
        <dbReference type="ARBA" id="ARBA00047785"/>
    </source>
</evidence>
<evidence type="ECO:0000256" key="8">
    <source>
        <dbReference type="ARBA" id="ARBA00039866"/>
    </source>
</evidence>
<dbReference type="InterPro" id="IPR052351">
    <property type="entry name" value="Ornithine_N-alpha-AT"/>
</dbReference>
<dbReference type="SUPFAM" id="SSF55729">
    <property type="entry name" value="Acyl-CoA N-acyltransferases (Nat)"/>
    <property type="match status" value="1"/>
</dbReference>
<keyword evidence="4" id="KW-0443">Lipid metabolism</keyword>
<dbReference type="EC" id="2.3.2.30" evidence="7"/>
<comment type="pathway">
    <text evidence="1">Lipid metabolism.</text>
</comment>